<dbReference type="Pfam" id="PF00071">
    <property type="entry name" value="Ras"/>
    <property type="match status" value="1"/>
</dbReference>
<reference evidence="4" key="1">
    <citation type="submission" date="2023-10" db="EMBL/GenBank/DDBJ databases">
        <title>Genome assembly of Pristionchus species.</title>
        <authorList>
            <person name="Yoshida K."/>
            <person name="Sommer R.J."/>
        </authorList>
    </citation>
    <scope>NUCLEOTIDE SEQUENCE</scope>
    <source>
        <strain evidence="4">RS5133</strain>
    </source>
</reference>
<evidence type="ECO:0000313" key="5">
    <source>
        <dbReference type="Proteomes" id="UP001432322"/>
    </source>
</evidence>
<feature type="non-terminal residue" evidence="4">
    <location>
        <position position="217"/>
    </location>
</feature>
<evidence type="ECO:0000313" key="4">
    <source>
        <dbReference type="EMBL" id="GMT32946.1"/>
    </source>
</evidence>
<dbReference type="GO" id="GO:0003924">
    <property type="term" value="F:GTPase activity"/>
    <property type="evidence" value="ECO:0007669"/>
    <property type="project" value="InterPro"/>
</dbReference>
<dbReference type="GO" id="GO:0005525">
    <property type="term" value="F:GTP binding"/>
    <property type="evidence" value="ECO:0007669"/>
    <property type="project" value="InterPro"/>
</dbReference>
<gene>
    <name evidence="4" type="ORF">PFISCL1PPCAC_24243</name>
</gene>
<dbReference type="PROSITE" id="PS51421">
    <property type="entry name" value="RAS"/>
    <property type="match status" value="1"/>
</dbReference>
<comment type="similarity">
    <text evidence="1">Belongs to the small GTPase superfamily. Rab family.</text>
</comment>
<dbReference type="EMBL" id="BTSY01000006">
    <property type="protein sequence ID" value="GMT32946.1"/>
    <property type="molecule type" value="Genomic_DNA"/>
</dbReference>
<keyword evidence="2" id="KW-0547">Nucleotide-binding</keyword>
<dbReference type="InterPro" id="IPR001806">
    <property type="entry name" value="Small_GTPase"/>
</dbReference>
<protein>
    <recommendedName>
        <fullName evidence="6">ADP ribosylation factor</fullName>
    </recommendedName>
</protein>
<keyword evidence="5" id="KW-1185">Reference proteome</keyword>
<evidence type="ECO:0008006" key="6">
    <source>
        <dbReference type="Google" id="ProtNLM"/>
    </source>
</evidence>
<dbReference type="PANTHER" id="PTHR47978">
    <property type="match status" value="1"/>
</dbReference>
<comment type="caution">
    <text evidence="4">The sequence shown here is derived from an EMBL/GenBank/DDBJ whole genome shotgun (WGS) entry which is preliminary data.</text>
</comment>
<dbReference type="SMART" id="SM00175">
    <property type="entry name" value="RAB"/>
    <property type="match status" value="1"/>
</dbReference>
<evidence type="ECO:0000256" key="1">
    <source>
        <dbReference type="ARBA" id="ARBA00006270"/>
    </source>
</evidence>
<sequence length="217" mass="24556">QMFPSMSTQSTYKIVLDGAKKSGKTSILRRISRNEFVEQSEKDTEPIPHIVTHGVCIEGPRLVNLEIWERISSIDKEALYENVDASVFAYDITSRSSFEKALTRLQKIRQKSKGRGIYGLVGCKSDQMEEREVEMEEALEWARSESLDFCLEVSSKTPVNIPGVCTIIARKLDKRRATGDSQIPSPNEKSPLEGEESPIKKPKKNPVRKFFQSILCC</sequence>
<dbReference type="SUPFAM" id="SSF52540">
    <property type="entry name" value="P-loop containing nucleoside triphosphate hydrolases"/>
    <property type="match status" value="1"/>
</dbReference>
<dbReference type="PROSITE" id="PS51419">
    <property type="entry name" value="RAB"/>
    <property type="match status" value="1"/>
</dbReference>
<accession>A0AAV5WPM8</accession>
<feature type="compositionally biased region" description="Polar residues" evidence="3">
    <location>
        <begin position="179"/>
        <end position="188"/>
    </location>
</feature>
<organism evidence="4 5">
    <name type="scientific">Pristionchus fissidentatus</name>
    <dbReference type="NCBI Taxonomy" id="1538716"/>
    <lineage>
        <taxon>Eukaryota</taxon>
        <taxon>Metazoa</taxon>
        <taxon>Ecdysozoa</taxon>
        <taxon>Nematoda</taxon>
        <taxon>Chromadorea</taxon>
        <taxon>Rhabditida</taxon>
        <taxon>Rhabditina</taxon>
        <taxon>Diplogasteromorpha</taxon>
        <taxon>Diplogasteroidea</taxon>
        <taxon>Neodiplogasteridae</taxon>
        <taxon>Pristionchus</taxon>
    </lineage>
</organism>
<dbReference type="SMART" id="SM00173">
    <property type="entry name" value="RAS"/>
    <property type="match status" value="1"/>
</dbReference>
<evidence type="ECO:0000256" key="3">
    <source>
        <dbReference type="SAM" id="MobiDB-lite"/>
    </source>
</evidence>
<evidence type="ECO:0000256" key="2">
    <source>
        <dbReference type="ARBA" id="ARBA00022741"/>
    </source>
</evidence>
<feature type="region of interest" description="Disordered" evidence="3">
    <location>
        <begin position="176"/>
        <end position="205"/>
    </location>
</feature>
<feature type="non-terminal residue" evidence="4">
    <location>
        <position position="1"/>
    </location>
</feature>
<dbReference type="AlphaFoldDB" id="A0AAV5WPM8"/>
<dbReference type="Gene3D" id="3.40.50.300">
    <property type="entry name" value="P-loop containing nucleotide triphosphate hydrolases"/>
    <property type="match status" value="1"/>
</dbReference>
<dbReference type="Proteomes" id="UP001432322">
    <property type="component" value="Unassembled WGS sequence"/>
</dbReference>
<dbReference type="InterPro" id="IPR027417">
    <property type="entry name" value="P-loop_NTPase"/>
</dbReference>
<proteinExistence type="inferred from homology"/>
<name>A0AAV5WPM8_9BILA</name>